<sequence length="97" mass="11198">MIAGDAQQLSAHDRMILDVERVSPTPAARRLLCDRIDLAPERYDTVLHGLADTDAAYSYAPEVVRTVRHSRSERFRFHRRAGRWKTWDHIVEKGDPT</sequence>
<keyword evidence="2" id="KW-1185">Reference proteome</keyword>
<dbReference type="OrthoDB" id="4807142at2"/>
<accession>A0A556C4J4</accession>
<evidence type="ECO:0000313" key="1">
    <source>
        <dbReference type="EMBL" id="TSI11928.1"/>
    </source>
</evidence>
<name>A0A556C4J4_BREAU</name>
<dbReference type="AlphaFoldDB" id="A0A556C4J4"/>
<protein>
    <submittedName>
        <fullName evidence="1">DUF3263 domain-containing protein</fullName>
    </submittedName>
</protein>
<dbReference type="Proteomes" id="UP000316406">
    <property type="component" value="Unassembled WGS sequence"/>
</dbReference>
<gene>
    <name evidence="1" type="ORF">FO013_21375</name>
</gene>
<reference evidence="1 2" key="1">
    <citation type="submission" date="2019-07" db="EMBL/GenBank/DDBJ databases">
        <title>Draft genome sequence of Brevibacterium aurantiacum XU54 isolated from Xinjiang China.</title>
        <authorList>
            <person name="Xu X."/>
        </authorList>
    </citation>
    <scope>NUCLEOTIDE SEQUENCE [LARGE SCALE GENOMIC DNA]</scope>
    <source>
        <strain evidence="1 2">XU54</strain>
    </source>
</reference>
<organism evidence="1 2">
    <name type="scientific">Brevibacterium aurantiacum</name>
    <dbReference type="NCBI Taxonomy" id="273384"/>
    <lineage>
        <taxon>Bacteria</taxon>
        <taxon>Bacillati</taxon>
        <taxon>Actinomycetota</taxon>
        <taxon>Actinomycetes</taxon>
        <taxon>Micrococcales</taxon>
        <taxon>Brevibacteriaceae</taxon>
        <taxon>Brevibacterium</taxon>
    </lineage>
</organism>
<dbReference type="RefSeq" id="WP_143924597.1">
    <property type="nucleotide sequence ID" value="NZ_VLTK01000024.1"/>
</dbReference>
<dbReference type="InterPro" id="IPR021678">
    <property type="entry name" value="DUF3263"/>
</dbReference>
<evidence type="ECO:0000313" key="2">
    <source>
        <dbReference type="Proteomes" id="UP000316406"/>
    </source>
</evidence>
<comment type="caution">
    <text evidence="1">The sequence shown here is derived from an EMBL/GenBank/DDBJ whole genome shotgun (WGS) entry which is preliminary data.</text>
</comment>
<dbReference type="EMBL" id="VLTK01000024">
    <property type="protein sequence ID" value="TSI11928.1"/>
    <property type="molecule type" value="Genomic_DNA"/>
</dbReference>
<dbReference type="Pfam" id="PF11662">
    <property type="entry name" value="DUF3263"/>
    <property type="match status" value="1"/>
</dbReference>
<proteinExistence type="predicted"/>